<accession>A0A175Y0Y7</accession>
<dbReference type="GO" id="GO:0005776">
    <property type="term" value="C:autophagosome"/>
    <property type="evidence" value="ECO:0007669"/>
    <property type="project" value="TreeGrafter"/>
</dbReference>
<dbReference type="Proteomes" id="UP000078460">
    <property type="component" value="Unassembled WGS sequence"/>
</dbReference>
<protein>
    <recommendedName>
        <fullName evidence="5">Protein kinase domain-containing protein</fullName>
    </recommendedName>
</protein>
<dbReference type="InterPro" id="IPR008271">
    <property type="entry name" value="Ser/Thr_kinase_AS"/>
</dbReference>
<dbReference type="GO" id="GO:0000407">
    <property type="term" value="C:phagophore assembly site"/>
    <property type="evidence" value="ECO:0007669"/>
    <property type="project" value="TreeGrafter"/>
</dbReference>
<gene>
    <name evidence="6" type="ORF">AVM11_18865</name>
</gene>
<evidence type="ECO:0000313" key="6">
    <source>
        <dbReference type="EMBL" id="KZB94241.1"/>
    </source>
</evidence>
<dbReference type="OrthoDB" id="9801841at2"/>
<feature type="domain" description="Protein kinase" evidence="5">
    <location>
        <begin position="21"/>
        <end position="289"/>
    </location>
</feature>
<organism evidence="6 7">
    <name type="scientific">Sphingomonas melonis TY</name>
    <dbReference type="NCBI Taxonomy" id="621456"/>
    <lineage>
        <taxon>Bacteria</taxon>
        <taxon>Pseudomonadati</taxon>
        <taxon>Pseudomonadota</taxon>
        <taxon>Alphaproteobacteria</taxon>
        <taxon>Sphingomonadales</taxon>
        <taxon>Sphingomonadaceae</taxon>
        <taxon>Sphingomonas</taxon>
    </lineage>
</organism>
<dbReference type="AlphaFoldDB" id="A0A175Y0Y7"/>
<sequence length="388" mass="43130">MDSVKAKEWEDKFRGTKIGAWTIVSLIDNGKSAAVFRAEGNGHQAAVKIFDDEIIQRYGDEVQFKRIERELSLVGRSHPHMVSILDGGVDPSSGNHYIAMEYLPGPSLQRCLKEVPENNIPGLVEQLVSACEFLEAQGLAHRDIKPANIVLLDNHSRLVLLDFGVLRPIGEAGLTDVDDHHFFVGTLQYASPEFLLRQEKDDMEGWRALSLYQVGGVVHDLIMRRPLFEEFVEPYAALVNAVQHESPTVASAGLPAYLVDACRMALVKDPARRLELVNWDGFKRPSPGFSADDVRSRLNKRAILRQAEAESRPQAAAIAPEELLATVIDGIKVEIRRIRQASAAVVPPFVNRRPKRTPYRRAKGTPFVEQRNGYDGRTVRAGCGVGRA</sequence>
<dbReference type="EMBL" id="LQCK02000040">
    <property type="protein sequence ID" value="KZB94241.1"/>
    <property type="molecule type" value="Genomic_DNA"/>
</dbReference>
<dbReference type="InterPro" id="IPR045269">
    <property type="entry name" value="Atg1-like"/>
</dbReference>
<evidence type="ECO:0000313" key="7">
    <source>
        <dbReference type="Proteomes" id="UP000078460"/>
    </source>
</evidence>
<dbReference type="GO" id="GO:0016020">
    <property type="term" value="C:membrane"/>
    <property type="evidence" value="ECO:0007669"/>
    <property type="project" value="TreeGrafter"/>
</dbReference>
<dbReference type="SUPFAM" id="SSF56112">
    <property type="entry name" value="Protein kinase-like (PK-like)"/>
    <property type="match status" value="1"/>
</dbReference>
<dbReference type="InterPro" id="IPR000719">
    <property type="entry name" value="Prot_kinase_dom"/>
</dbReference>
<dbReference type="PROSITE" id="PS00108">
    <property type="entry name" value="PROTEIN_KINASE_ST"/>
    <property type="match status" value="1"/>
</dbReference>
<evidence type="ECO:0000256" key="2">
    <source>
        <dbReference type="ARBA" id="ARBA00022741"/>
    </source>
</evidence>
<dbReference type="Gene3D" id="1.10.510.10">
    <property type="entry name" value="Transferase(Phosphotransferase) domain 1"/>
    <property type="match status" value="1"/>
</dbReference>
<keyword evidence="4" id="KW-0067">ATP-binding</keyword>
<dbReference type="PANTHER" id="PTHR24348:SF22">
    <property type="entry name" value="NON-SPECIFIC SERINE_THREONINE PROTEIN KINASE"/>
    <property type="match status" value="1"/>
</dbReference>
<dbReference type="SMART" id="SM00220">
    <property type="entry name" value="S_TKc"/>
    <property type="match status" value="1"/>
</dbReference>
<dbReference type="PROSITE" id="PS50011">
    <property type="entry name" value="PROTEIN_KINASE_DOM"/>
    <property type="match status" value="1"/>
</dbReference>
<name>A0A175Y0Y7_9SPHN</name>
<keyword evidence="2" id="KW-0547">Nucleotide-binding</keyword>
<keyword evidence="1" id="KW-0808">Transferase</keyword>
<dbReference type="STRING" id="621456.BJP26_14175"/>
<dbReference type="Pfam" id="PF00069">
    <property type="entry name" value="Pkinase"/>
    <property type="match status" value="1"/>
</dbReference>
<dbReference type="GO" id="GO:0005829">
    <property type="term" value="C:cytosol"/>
    <property type="evidence" value="ECO:0007669"/>
    <property type="project" value="TreeGrafter"/>
</dbReference>
<comment type="caution">
    <text evidence="6">The sequence shown here is derived from an EMBL/GenBank/DDBJ whole genome shotgun (WGS) entry which is preliminary data.</text>
</comment>
<evidence type="ECO:0000256" key="3">
    <source>
        <dbReference type="ARBA" id="ARBA00022777"/>
    </source>
</evidence>
<evidence type="ECO:0000256" key="4">
    <source>
        <dbReference type="ARBA" id="ARBA00022840"/>
    </source>
</evidence>
<evidence type="ECO:0000256" key="1">
    <source>
        <dbReference type="ARBA" id="ARBA00022679"/>
    </source>
</evidence>
<keyword evidence="3" id="KW-0418">Kinase</keyword>
<dbReference type="GO" id="GO:0005524">
    <property type="term" value="F:ATP binding"/>
    <property type="evidence" value="ECO:0007669"/>
    <property type="project" value="UniProtKB-KW"/>
</dbReference>
<dbReference type="KEGG" id="smy:BJP26_14175"/>
<dbReference type="InterPro" id="IPR011009">
    <property type="entry name" value="Kinase-like_dom_sf"/>
</dbReference>
<keyword evidence="7" id="KW-1185">Reference proteome</keyword>
<evidence type="ECO:0000259" key="5">
    <source>
        <dbReference type="PROSITE" id="PS50011"/>
    </source>
</evidence>
<dbReference type="RefSeq" id="WP_062127357.1">
    <property type="nucleotide sequence ID" value="NZ_CP017578.1"/>
</dbReference>
<reference evidence="6" key="1">
    <citation type="submission" date="2016-03" db="EMBL/GenBank/DDBJ databases">
        <title>Sphingomonas melonis TY, whole genome shotgun sequencing.</title>
        <authorList>
            <person name="Wang H."/>
            <person name="Zhu P."/>
        </authorList>
    </citation>
    <scope>NUCLEOTIDE SEQUENCE [LARGE SCALE GENOMIC DNA]</scope>
    <source>
        <strain evidence="6">TY</strain>
    </source>
</reference>
<dbReference type="SMR" id="A0A175Y0Y7"/>
<dbReference type="GO" id="GO:0004674">
    <property type="term" value="F:protein serine/threonine kinase activity"/>
    <property type="evidence" value="ECO:0007669"/>
    <property type="project" value="InterPro"/>
</dbReference>
<dbReference type="PANTHER" id="PTHR24348">
    <property type="entry name" value="SERINE/THREONINE-PROTEIN KINASE UNC-51-RELATED"/>
    <property type="match status" value="1"/>
</dbReference>
<proteinExistence type="predicted"/>